<dbReference type="KEGG" id="bvq:FHE72_16665"/>
<gene>
    <name evidence="2" type="ORF">FHE72_16665</name>
</gene>
<keyword evidence="1" id="KW-0472">Membrane</keyword>
<keyword evidence="1" id="KW-0812">Transmembrane</keyword>
<keyword evidence="1" id="KW-1133">Transmembrane helix</keyword>
<dbReference type="Proteomes" id="UP000465062">
    <property type="component" value="Chromosome"/>
</dbReference>
<reference evidence="2 3" key="1">
    <citation type="submission" date="2019-06" db="EMBL/GenBank/DDBJ databases">
        <title>An operon consisting of a P-type ATPase gene and a transcriptional regular gene given the different cadmium resistance in Bacillus vietamensis 151-6 and Bacillus marisflavi 151-25.</title>
        <authorList>
            <person name="Yu X."/>
        </authorList>
    </citation>
    <scope>NUCLEOTIDE SEQUENCE [LARGE SCALE GENOMIC DNA]</scope>
    <source>
        <strain evidence="2 3">151-6</strain>
    </source>
</reference>
<name>A0A6I6UKD4_9BACI</name>
<feature type="transmembrane region" description="Helical" evidence="1">
    <location>
        <begin position="7"/>
        <end position="24"/>
    </location>
</feature>
<protein>
    <submittedName>
        <fullName evidence="2">Uncharacterized protein</fullName>
    </submittedName>
</protein>
<dbReference type="AlphaFoldDB" id="A0A6I6UKD4"/>
<feature type="transmembrane region" description="Helical" evidence="1">
    <location>
        <begin position="30"/>
        <end position="53"/>
    </location>
</feature>
<evidence type="ECO:0000313" key="2">
    <source>
        <dbReference type="EMBL" id="QHE62468.1"/>
    </source>
</evidence>
<organism evidence="2 3">
    <name type="scientific">Rossellomorea vietnamensis</name>
    <dbReference type="NCBI Taxonomy" id="218284"/>
    <lineage>
        <taxon>Bacteria</taxon>
        <taxon>Bacillati</taxon>
        <taxon>Bacillota</taxon>
        <taxon>Bacilli</taxon>
        <taxon>Bacillales</taxon>
        <taxon>Bacillaceae</taxon>
        <taxon>Rossellomorea</taxon>
    </lineage>
</organism>
<sequence length="64" mass="7105">MNHVTKGIVFVLAGILFLLLSFILPLPTPLWAVILGASIILNCAGTVFLIRFIQEPDQKKKELE</sequence>
<accession>A0A6I6UKD4</accession>
<proteinExistence type="predicted"/>
<evidence type="ECO:0000256" key="1">
    <source>
        <dbReference type="SAM" id="Phobius"/>
    </source>
</evidence>
<evidence type="ECO:0000313" key="3">
    <source>
        <dbReference type="Proteomes" id="UP000465062"/>
    </source>
</evidence>
<dbReference type="EMBL" id="CP047394">
    <property type="protein sequence ID" value="QHE62468.1"/>
    <property type="molecule type" value="Genomic_DNA"/>
</dbReference>
<dbReference type="RefSeq" id="WP_159362381.1">
    <property type="nucleotide sequence ID" value="NZ_CP047394.1"/>
</dbReference>